<keyword evidence="5" id="KW-1185">Reference proteome</keyword>
<dbReference type="AlphaFoldDB" id="F9WQZ7"/>
<dbReference type="VEuPathDB" id="TriTrypDB:TvY486_0027330"/>
<feature type="region of interest" description="Disordered" evidence="1">
    <location>
        <begin position="275"/>
        <end position="320"/>
    </location>
</feature>
<feature type="chain" id="PRO_5003390739" evidence="3">
    <location>
        <begin position="24"/>
        <end position="404"/>
    </location>
</feature>
<feature type="signal peptide" evidence="3">
    <location>
        <begin position="1"/>
        <end position="23"/>
    </location>
</feature>
<name>F9WQZ7_TRYVY</name>
<sequence length="404" mass="43805">MGVVYYVALLLAVTLCCGATANAFTSEHGRQWSPCGMVNVLQRMGVVFEAVGGHIKTFEKDATALRRRLGSLRDVLGDETLTTLREKVYNAESEVSSPGFATKQLRKDLKKFLITVQSESHQLRSVEGSSNFSDSFQTCNNTMANNEQTKEDVLRAIGEGWENVVAWASDEKSRLEAEENEAIRASLGSSSQASSEYGALVTNFVELVTRADAALTTVMTHMPKAAALLSAAKRAADEAVKSTVVKELSECRGKEMTGDTSPLCKTLRKMSDGVRERSGEMVSVREVGDGRPVPSTAESSDGAAAPTEADADAPPAASGNEDLMELLGEHVSQGNKSVHRMPTARVVLYANIPVVLVVVLALVALWLIQLWAKRKMLRVPRREAKEETDVVSSIGRCTCVHERE</sequence>
<feature type="compositionally biased region" description="Low complexity" evidence="1">
    <location>
        <begin position="301"/>
        <end position="317"/>
    </location>
</feature>
<accession>F9WQZ7</accession>
<reference evidence="4 5" key="1">
    <citation type="journal article" date="2012" name="Proc. Natl. Acad. Sci. U.S.A.">
        <title>Antigenic diversity is generated by distinct evolutionary mechanisms in African trypanosome species.</title>
        <authorList>
            <person name="Jackson A.P."/>
            <person name="Berry A."/>
            <person name="Aslett M."/>
            <person name="Allison H.C."/>
            <person name="Burton P."/>
            <person name="Vavrova-Anderson J."/>
            <person name="Brown R."/>
            <person name="Browne H."/>
            <person name="Corton N."/>
            <person name="Hauser H."/>
            <person name="Gamble J."/>
            <person name="Gilderthorp R."/>
            <person name="Marcello L."/>
            <person name="McQuillan J."/>
            <person name="Otto T.D."/>
            <person name="Quail M.A."/>
            <person name="Sanders M.J."/>
            <person name="van Tonder A."/>
            <person name="Ginger M.L."/>
            <person name="Field M.C."/>
            <person name="Barry J.D."/>
            <person name="Hertz-Fowler C."/>
            <person name="Berriman M."/>
        </authorList>
    </citation>
    <scope>NUCLEOTIDE SEQUENCE</scope>
    <source>
        <strain evidence="4 5">Y486</strain>
    </source>
</reference>
<keyword evidence="2" id="KW-0812">Transmembrane</keyword>
<keyword evidence="2" id="KW-0472">Membrane</keyword>
<evidence type="ECO:0000256" key="2">
    <source>
        <dbReference type="SAM" id="Phobius"/>
    </source>
</evidence>
<evidence type="ECO:0000256" key="3">
    <source>
        <dbReference type="SAM" id="SignalP"/>
    </source>
</evidence>
<feature type="transmembrane region" description="Helical" evidence="2">
    <location>
        <begin position="346"/>
        <end position="372"/>
    </location>
</feature>
<dbReference type="EMBL" id="CAEX01004594">
    <property type="protein sequence ID" value="CCD19980.1"/>
    <property type="molecule type" value="Genomic_DNA"/>
</dbReference>
<organism evidence="4 5">
    <name type="scientific">Trypanosoma vivax (strain Y486)</name>
    <dbReference type="NCBI Taxonomy" id="1055687"/>
    <lineage>
        <taxon>Eukaryota</taxon>
        <taxon>Discoba</taxon>
        <taxon>Euglenozoa</taxon>
        <taxon>Kinetoplastea</taxon>
        <taxon>Metakinetoplastina</taxon>
        <taxon>Trypanosomatida</taxon>
        <taxon>Trypanosomatidae</taxon>
        <taxon>Trypanosoma</taxon>
        <taxon>Duttonella</taxon>
    </lineage>
</organism>
<dbReference type="Proteomes" id="UP000009027">
    <property type="component" value="Unassembled WGS sequence"/>
</dbReference>
<keyword evidence="3" id="KW-0732">Signal</keyword>
<evidence type="ECO:0000256" key="1">
    <source>
        <dbReference type="SAM" id="MobiDB-lite"/>
    </source>
</evidence>
<evidence type="ECO:0000313" key="4">
    <source>
        <dbReference type="EMBL" id="CCD19980.1"/>
    </source>
</evidence>
<proteinExistence type="predicted"/>
<evidence type="ECO:0000313" key="5">
    <source>
        <dbReference type="Proteomes" id="UP000009027"/>
    </source>
</evidence>
<protein>
    <submittedName>
        <fullName evidence="4">Uncharacterized protein</fullName>
    </submittedName>
</protein>
<keyword evidence="2" id="KW-1133">Transmembrane helix</keyword>
<gene>
    <name evidence="4" type="ORF">TvY486_0027330</name>
</gene>